<comment type="subcellular location">
    <subcellularLocation>
        <location evidence="1">Chromosome</location>
    </subcellularLocation>
    <subcellularLocation>
        <location evidence="2">Cytoplasm</location>
    </subcellularLocation>
</comment>
<evidence type="ECO:0000256" key="4">
    <source>
        <dbReference type="ARBA" id="ARBA00016065"/>
    </source>
</evidence>
<evidence type="ECO:0000256" key="3">
    <source>
        <dbReference type="ARBA" id="ARBA00009471"/>
    </source>
</evidence>
<protein>
    <recommendedName>
        <fullName evidence="4">Condensin complex subunit 2</fullName>
    </recommendedName>
</protein>
<gene>
    <name evidence="12" type="ORF">OSTQU699_LOCUS139</name>
</gene>
<dbReference type="InterPro" id="IPR022816">
    <property type="entry name" value="Condensin_barren_su2"/>
</dbReference>
<dbReference type="GO" id="GO:0005737">
    <property type="term" value="C:cytoplasm"/>
    <property type="evidence" value="ECO:0007669"/>
    <property type="project" value="UniProtKB-SubCell"/>
</dbReference>
<evidence type="ECO:0000256" key="2">
    <source>
        <dbReference type="ARBA" id="ARBA00004496"/>
    </source>
</evidence>
<proteinExistence type="inferred from homology"/>
<evidence type="ECO:0000256" key="8">
    <source>
        <dbReference type="ARBA" id="ARBA00022776"/>
    </source>
</evidence>
<keyword evidence="6" id="KW-0963">Cytoplasm</keyword>
<evidence type="ECO:0000256" key="5">
    <source>
        <dbReference type="ARBA" id="ARBA00022454"/>
    </source>
</evidence>
<evidence type="ECO:0000256" key="7">
    <source>
        <dbReference type="ARBA" id="ARBA00022618"/>
    </source>
</evidence>
<dbReference type="OrthoDB" id="362021at2759"/>
<keyword evidence="8" id="KW-0498">Mitosis</keyword>
<dbReference type="Pfam" id="PF05786">
    <property type="entry name" value="Cnd2"/>
    <property type="match status" value="1"/>
</dbReference>
<evidence type="ECO:0000256" key="10">
    <source>
        <dbReference type="ARBA" id="ARBA00023306"/>
    </source>
</evidence>
<dbReference type="GO" id="GO:0000796">
    <property type="term" value="C:condensin complex"/>
    <property type="evidence" value="ECO:0007669"/>
    <property type="project" value="InterPro"/>
</dbReference>
<evidence type="ECO:0000256" key="11">
    <source>
        <dbReference type="SAM" id="MobiDB-lite"/>
    </source>
</evidence>
<comment type="similarity">
    <text evidence="3">Belongs to the CND2 (condensin subunit 2) family.</text>
</comment>
<dbReference type="EMBL" id="CAJHUC010000223">
    <property type="protein sequence ID" value="CAD7694776.1"/>
    <property type="molecule type" value="Genomic_DNA"/>
</dbReference>
<feature type="region of interest" description="Disordered" evidence="11">
    <location>
        <begin position="35"/>
        <end position="72"/>
    </location>
</feature>
<keyword evidence="13" id="KW-1185">Reference proteome</keyword>
<keyword evidence="10" id="KW-0131">Cell cycle</keyword>
<comment type="caution">
    <text evidence="12">The sequence shown here is derived from an EMBL/GenBank/DDBJ whole genome shotgun (WGS) entry which is preliminary data.</text>
</comment>
<dbReference type="PANTHER" id="PTHR13108:SF9">
    <property type="entry name" value="CONDENSIN COMPLEX SUBUNIT 2"/>
    <property type="match status" value="1"/>
</dbReference>
<keyword evidence="9" id="KW-0226">DNA condensation</keyword>
<evidence type="ECO:0000313" key="13">
    <source>
        <dbReference type="Proteomes" id="UP000708148"/>
    </source>
</evidence>
<keyword evidence="5" id="KW-0158">Chromosome</keyword>
<keyword evidence="7" id="KW-0132">Cell division</keyword>
<dbReference type="AlphaFoldDB" id="A0A8S1IJN1"/>
<evidence type="ECO:0000256" key="1">
    <source>
        <dbReference type="ARBA" id="ARBA00004286"/>
    </source>
</evidence>
<dbReference type="GO" id="GO:0007076">
    <property type="term" value="P:mitotic chromosome condensation"/>
    <property type="evidence" value="ECO:0007669"/>
    <property type="project" value="InterPro"/>
</dbReference>
<evidence type="ECO:0000256" key="6">
    <source>
        <dbReference type="ARBA" id="ARBA00022490"/>
    </source>
</evidence>
<dbReference type="Proteomes" id="UP000708148">
    <property type="component" value="Unassembled WGS sequence"/>
</dbReference>
<dbReference type="GO" id="GO:0051301">
    <property type="term" value="P:cell division"/>
    <property type="evidence" value="ECO:0007669"/>
    <property type="project" value="UniProtKB-KW"/>
</dbReference>
<sequence>MLKGGMWNDIDVKPLAQEPFASGLFLRPNDRSGGLPCGLPGEAGGNLLQGSPQGAGLDDFNDDGEGVGISGPDYDWDDGGDGVDEHDDLIAAPGRTVAFAPIRVAARMKHVDIGALKAHLWQELCQQSDNPGTSSQTGSAFSEIVRSVPEAGQAGRLEDISPHMCFICLLHLANEHGLQLSGSEMLDEVLVDNIPENSRSGRMKC</sequence>
<evidence type="ECO:0000313" key="12">
    <source>
        <dbReference type="EMBL" id="CAD7694776.1"/>
    </source>
</evidence>
<reference evidence="12" key="1">
    <citation type="submission" date="2020-12" db="EMBL/GenBank/DDBJ databases">
        <authorList>
            <person name="Iha C."/>
        </authorList>
    </citation>
    <scope>NUCLEOTIDE SEQUENCE</scope>
</reference>
<accession>A0A8S1IJN1</accession>
<organism evidence="12 13">
    <name type="scientific">Ostreobium quekettii</name>
    <dbReference type="NCBI Taxonomy" id="121088"/>
    <lineage>
        <taxon>Eukaryota</taxon>
        <taxon>Viridiplantae</taxon>
        <taxon>Chlorophyta</taxon>
        <taxon>core chlorophytes</taxon>
        <taxon>Ulvophyceae</taxon>
        <taxon>TCBD clade</taxon>
        <taxon>Bryopsidales</taxon>
        <taxon>Ostreobineae</taxon>
        <taxon>Ostreobiaceae</taxon>
        <taxon>Ostreobium</taxon>
    </lineage>
</organism>
<dbReference type="PANTHER" id="PTHR13108">
    <property type="entry name" value="CONDENSIN COMPLEX SUBUNIT 2"/>
    <property type="match status" value="1"/>
</dbReference>
<evidence type="ECO:0000256" key="9">
    <source>
        <dbReference type="ARBA" id="ARBA00023067"/>
    </source>
</evidence>
<name>A0A8S1IJN1_9CHLO</name>
<dbReference type="GO" id="GO:0003682">
    <property type="term" value="F:chromatin binding"/>
    <property type="evidence" value="ECO:0007669"/>
    <property type="project" value="TreeGrafter"/>
</dbReference>